<dbReference type="GO" id="GO:0005544">
    <property type="term" value="F:calcium-dependent phospholipid binding"/>
    <property type="evidence" value="ECO:0007669"/>
    <property type="project" value="TreeGrafter"/>
</dbReference>
<dbReference type="EMBL" id="JAYKXH010000003">
    <property type="protein sequence ID" value="KAK7172483.1"/>
    <property type="molecule type" value="Genomic_DNA"/>
</dbReference>
<keyword evidence="2 3" id="KW-0443">Lipid metabolism</keyword>
<gene>
    <name evidence="5" type="ORF">R3I93_002557</name>
</gene>
<protein>
    <recommendedName>
        <fullName evidence="4">PLA2c domain-containing protein</fullName>
    </recommendedName>
</protein>
<sequence>MGLVDMNLKALNRKDPPARNKYIRTRTSGEISEGGNVMKYNTESVIDYLSNVTDYVFEKLSRCFNFVDYDLWKSIFDCMAHWTWGRKYNFLHNMKDKAVPAALLKSEMRDYIDAGLLLNSPYFSVLREERDIDLIISLDFSDGDPFTTVREAAETCKKLKIPFPEVNIPSGDVKKPKDFYVFKGQNTPTVIHIPLFNVVNCGGDIEKWRKKYHTFQGSYSAEMITDLMEVAGKNITNNRDNLLEQICLAIKMHK</sequence>
<dbReference type="InterPro" id="IPR002642">
    <property type="entry name" value="LysoPLipase_cat_dom"/>
</dbReference>
<evidence type="ECO:0000256" key="1">
    <source>
        <dbReference type="ARBA" id="ARBA00022801"/>
    </source>
</evidence>
<dbReference type="PANTHER" id="PTHR10728:SF39">
    <property type="entry name" value="CYTOSOLIC PHOSPHOLIPASE A2 GAMMA"/>
    <property type="match status" value="1"/>
</dbReference>
<name>A0AAN9DI39_9TELE</name>
<dbReference type="SUPFAM" id="SSF52151">
    <property type="entry name" value="FabD/lysophospholipase-like"/>
    <property type="match status" value="1"/>
</dbReference>
<dbReference type="PROSITE" id="PS51210">
    <property type="entry name" value="PLA2C"/>
    <property type="match status" value="1"/>
</dbReference>
<keyword evidence="3" id="KW-0442">Lipid degradation</keyword>
<dbReference type="Proteomes" id="UP001364617">
    <property type="component" value="Unassembled WGS sequence"/>
</dbReference>
<dbReference type="GO" id="GO:0005654">
    <property type="term" value="C:nucleoplasm"/>
    <property type="evidence" value="ECO:0007669"/>
    <property type="project" value="TreeGrafter"/>
</dbReference>
<accession>A0AAN9DI39</accession>
<dbReference type="InterPro" id="IPR016035">
    <property type="entry name" value="Acyl_Trfase/lysoPLipase"/>
</dbReference>
<evidence type="ECO:0000313" key="5">
    <source>
        <dbReference type="EMBL" id="KAK7172483.1"/>
    </source>
</evidence>
<dbReference type="GO" id="GO:0005829">
    <property type="term" value="C:cytosol"/>
    <property type="evidence" value="ECO:0007669"/>
    <property type="project" value="TreeGrafter"/>
</dbReference>
<keyword evidence="1 3" id="KW-0378">Hydrolase</keyword>
<dbReference type="AlphaFoldDB" id="A0AAN9DI39"/>
<keyword evidence="6" id="KW-1185">Reference proteome</keyword>
<evidence type="ECO:0000259" key="4">
    <source>
        <dbReference type="PROSITE" id="PS51210"/>
    </source>
</evidence>
<reference evidence="5 6" key="1">
    <citation type="submission" date="2024-02" db="EMBL/GenBank/DDBJ databases">
        <title>Chromosome-level genome assembly of the Eurasian Minnow (Phoxinus phoxinus).</title>
        <authorList>
            <person name="Oriowo T.O."/>
            <person name="Martin S."/>
            <person name="Stange M."/>
            <person name="Chrysostomakis Y."/>
            <person name="Brown T."/>
            <person name="Winkler S."/>
            <person name="Kukowka S."/>
            <person name="Myers E.W."/>
            <person name="Bohne A."/>
        </authorList>
    </citation>
    <scope>NUCLEOTIDE SEQUENCE [LARGE SCALE GENOMIC DNA]</scope>
    <source>
        <strain evidence="5">ZFMK-TIS-60720</strain>
        <tissue evidence="5">Whole Organism</tissue>
    </source>
</reference>
<proteinExistence type="predicted"/>
<dbReference type="PANTHER" id="PTHR10728">
    <property type="entry name" value="CYTOSOLIC PHOSPHOLIPASE A2"/>
    <property type="match status" value="1"/>
</dbReference>
<dbReference type="GO" id="GO:0047498">
    <property type="term" value="F:calcium-dependent phospholipase A2 activity"/>
    <property type="evidence" value="ECO:0007669"/>
    <property type="project" value="TreeGrafter"/>
</dbReference>
<evidence type="ECO:0000313" key="6">
    <source>
        <dbReference type="Proteomes" id="UP001364617"/>
    </source>
</evidence>
<dbReference type="Gene3D" id="3.40.1090.10">
    <property type="entry name" value="Cytosolic phospholipase A2 catalytic domain"/>
    <property type="match status" value="1"/>
</dbReference>
<dbReference type="GO" id="GO:0005509">
    <property type="term" value="F:calcium ion binding"/>
    <property type="evidence" value="ECO:0007669"/>
    <property type="project" value="TreeGrafter"/>
</dbReference>
<evidence type="ECO:0000256" key="2">
    <source>
        <dbReference type="ARBA" id="ARBA00023098"/>
    </source>
</evidence>
<dbReference type="GO" id="GO:0046475">
    <property type="term" value="P:glycerophospholipid catabolic process"/>
    <property type="evidence" value="ECO:0007669"/>
    <property type="project" value="TreeGrafter"/>
</dbReference>
<organism evidence="5 6">
    <name type="scientific">Phoxinus phoxinus</name>
    <name type="common">Eurasian minnow</name>
    <dbReference type="NCBI Taxonomy" id="58324"/>
    <lineage>
        <taxon>Eukaryota</taxon>
        <taxon>Metazoa</taxon>
        <taxon>Chordata</taxon>
        <taxon>Craniata</taxon>
        <taxon>Vertebrata</taxon>
        <taxon>Euteleostomi</taxon>
        <taxon>Actinopterygii</taxon>
        <taxon>Neopterygii</taxon>
        <taxon>Teleostei</taxon>
        <taxon>Ostariophysi</taxon>
        <taxon>Cypriniformes</taxon>
        <taxon>Leuciscidae</taxon>
        <taxon>Phoxininae</taxon>
        <taxon>Phoxinus</taxon>
    </lineage>
</organism>
<evidence type="ECO:0000256" key="3">
    <source>
        <dbReference type="PROSITE-ProRule" id="PRU00555"/>
    </source>
</evidence>
<dbReference type="GO" id="GO:0005635">
    <property type="term" value="C:nuclear envelope"/>
    <property type="evidence" value="ECO:0007669"/>
    <property type="project" value="TreeGrafter"/>
</dbReference>
<feature type="domain" description="PLA2c" evidence="4">
    <location>
        <begin position="1"/>
        <end position="254"/>
    </location>
</feature>
<comment type="caution">
    <text evidence="5">The sequence shown here is derived from an EMBL/GenBank/DDBJ whole genome shotgun (WGS) entry which is preliminary data.</text>
</comment>